<dbReference type="InterPro" id="IPR017455">
    <property type="entry name" value="Znf_FYVE-rel"/>
</dbReference>
<dbReference type="InterPro" id="IPR051637">
    <property type="entry name" value="Ank_repeat_dom-contain_49"/>
</dbReference>
<dbReference type="PANTHER" id="PTHR24180">
    <property type="entry name" value="CYCLIN-DEPENDENT KINASE INHIBITOR 2C-RELATED"/>
    <property type="match status" value="1"/>
</dbReference>
<dbReference type="InterPro" id="IPR002110">
    <property type="entry name" value="Ankyrin_rpt"/>
</dbReference>
<keyword evidence="5 6" id="KW-0040">ANK repeat</keyword>
<evidence type="ECO:0000256" key="8">
    <source>
        <dbReference type="SAM" id="MobiDB-lite"/>
    </source>
</evidence>
<keyword evidence="2" id="KW-0677">Repeat</keyword>
<feature type="compositionally biased region" description="Low complexity" evidence="8">
    <location>
        <begin position="694"/>
        <end position="708"/>
    </location>
</feature>
<evidence type="ECO:0000256" key="5">
    <source>
        <dbReference type="ARBA" id="ARBA00023043"/>
    </source>
</evidence>
<dbReference type="InterPro" id="IPR011011">
    <property type="entry name" value="Znf_FYVE_PHD"/>
</dbReference>
<dbReference type="InterPro" id="IPR013083">
    <property type="entry name" value="Znf_RING/FYVE/PHD"/>
</dbReference>
<dbReference type="OrthoDB" id="10057496at2759"/>
<dbReference type="SMART" id="SM00064">
    <property type="entry name" value="FYVE"/>
    <property type="match status" value="1"/>
</dbReference>
<keyword evidence="11" id="KW-1185">Reference proteome</keyword>
<dbReference type="AlphaFoldDB" id="A0A4S4LJI8"/>
<name>A0A4S4LJI8_9AGAM</name>
<evidence type="ECO:0000256" key="4">
    <source>
        <dbReference type="ARBA" id="ARBA00022833"/>
    </source>
</evidence>
<dbReference type="PROSITE" id="PS50297">
    <property type="entry name" value="ANK_REP_REGION"/>
    <property type="match status" value="1"/>
</dbReference>
<evidence type="ECO:0000313" key="10">
    <source>
        <dbReference type="EMBL" id="THH12226.1"/>
    </source>
</evidence>
<sequence length="965" mass="105908">MTTFASNLSSPRTLQTKLSSASSIALRTKGDDAHATTLAPIIREQDDIDDDDDDDEGFKYPDDDDSEMSNGTDHETEKSEERRSTNPATPEETPKGLGLELSNSLPLTPHEQQQQSHPTAAQLEALYTAGLSGNLTHLKNLVNEATSSGKFEAFALANDASPRTGLTVVHAAASRGHMNALKWLIEDCGGIPDLEDKEGETALHKAALNGHLRVVVYLVGAGAEVNTRDGDGWTALHNSCSKGYLDIVRWLCETGGAAGEVEGVRGADARSKGGWTPLMNAASKGHLPVVLYLLSKQSANSLVRNDWGETAYDIAAAVFEIWICEILQRAEADKWCKTTVPYDPLAVHTTVPIILYEHQRLDIRLKTLAVNGGRPKFSASGLGKKGRRAPFELRLPKLDEDSGKREVPAWRSDVQLPLVEDPFTLPKPTSAKDGPSREGAERSHFWLSDWTLDLTYPRVDAEEGWQYSHSFAAAEDQWSADLPLPLERLLSGAGAMAAGLGGPSNRSSSSVRSSGPQAWVRRRRWVRVMRRRLDIPPLPFLGPDGAMYKLSSDGSLVSHVSDDPNNGYDEEGHELGAMPSSFLSLSQDYVARSRYLAGTPSGTDTFVSGNGESAVDTKRAIAKLERAVMELRTGMLGDEDTERRTQAEVLLNVYSRELERKRLSAGAAGLFLSDDSMNEENEEDDSDDESFHYPGSSPTSTTTQRPPSLRSQRSQAADYLNRPTILRTSTDLTPHLSQAPEFRVPTHEAPQKVMLPRGSTPTSHSIHVQWERDDAVSECHACKRRFSFLFRKHCRRCGKIFCDRCSSYRVALDPADTVHDPAFPEGIQSHTTLQRVCENCLEETNASASIPSRFQGPSGSSMQRIVVDEDRLAIPTNLRRSESSSQISDLSDCPVCGKNLSEFEMAAEREAHVKNCLEGGDGSIQQPAKYLVYRLPGESQLVGTECQLPKILKTMKDFANQQLPS</sequence>
<dbReference type="SUPFAM" id="SSF57903">
    <property type="entry name" value="FYVE/PHD zinc finger"/>
    <property type="match status" value="1"/>
</dbReference>
<dbReference type="GO" id="GO:0008270">
    <property type="term" value="F:zinc ion binding"/>
    <property type="evidence" value="ECO:0007669"/>
    <property type="project" value="UniProtKB-KW"/>
</dbReference>
<evidence type="ECO:0000256" key="3">
    <source>
        <dbReference type="ARBA" id="ARBA00022771"/>
    </source>
</evidence>
<feature type="repeat" description="ANK" evidence="6">
    <location>
        <begin position="198"/>
        <end position="230"/>
    </location>
</feature>
<dbReference type="Pfam" id="PF01363">
    <property type="entry name" value="FYVE"/>
    <property type="match status" value="1"/>
</dbReference>
<feature type="domain" description="FYVE-type" evidence="9">
    <location>
        <begin position="773"/>
        <end position="845"/>
    </location>
</feature>
<dbReference type="SUPFAM" id="SSF48403">
    <property type="entry name" value="Ankyrin repeat"/>
    <property type="match status" value="1"/>
</dbReference>
<dbReference type="Pfam" id="PF13857">
    <property type="entry name" value="Ank_5"/>
    <property type="match status" value="1"/>
</dbReference>
<dbReference type="Gene3D" id="3.30.40.10">
    <property type="entry name" value="Zinc/RING finger domain, C3HC4 (zinc finger)"/>
    <property type="match status" value="1"/>
</dbReference>
<dbReference type="PROSITE" id="PS50088">
    <property type="entry name" value="ANK_REPEAT"/>
    <property type="match status" value="2"/>
</dbReference>
<proteinExistence type="predicted"/>
<feature type="region of interest" description="Disordered" evidence="8">
    <location>
        <begin position="421"/>
        <end position="440"/>
    </location>
</feature>
<dbReference type="InterPro" id="IPR000306">
    <property type="entry name" value="Znf_FYVE"/>
</dbReference>
<keyword evidence="1" id="KW-0479">Metal-binding</keyword>
<dbReference type="Gene3D" id="1.25.40.20">
    <property type="entry name" value="Ankyrin repeat-containing domain"/>
    <property type="match status" value="2"/>
</dbReference>
<feature type="region of interest" description="Disordered" evidence="8">
    <location>
        <begin position="1"/>
        <end position="118"/>
    </location>
</feature>
<evidence type="ECO:0000256" key="6">
    <source>
        <dbReference type="PROSITE-ProRule" id="PRU00023"/>
    </source>
</evidence>
<feature type="compositionally biased region" description="Basic and acidic residues" evidence="8">
    <location>
        <begin position="72"/>
        <end position="84"/>
    </location>
</feature>
<evidence type="ECO:0000259" key="9">
    <source>
        <dbReference type="PROSITE" id="PS50178"/>
    </source>
</evidence>
<dbReference type="PROSITE" id="PS50178">
    <property type="entry name" value="ZF_FYVE"/>
    <property type="match status" value="1"/>
</dbReference>
<accession>A0A4S4LJI8</accession>
<evidence type="ECO:0000256" key="1">
    <source>
        <dbReference type="ARBA" id="ARBA00022723"/>
    </source>
</evidence>
<keyword evidence="4" id="KW-0862">Zinc</keyword>
<keyword evidence="3 7" id="KW-0863">Zinc-finger</keyword>
<gene>
    <name evidence="10" type="ORF">EW145_g143</name>
</gene>
<protein>
    <recommendedName>
        <fullName evidence="9">FYVE-type domain-containing protein</fullName>
    </recommendedName>
</protein>
<evidence type="ECO:0000256" key="7">
    <source>
        <dbReference type="PROSITE-ProRule" id="PRU00091"/>
    </source>
</evidence>
<feature type="compositionally biased region" description="Polar residues" evidence="8">
    <location>
        <begin position="101"/>
        <end position="118"/>
    </location>
</feature>
<evidence type="ECO:0000256" key="2">
    <source>
        <dbReference type="ARBA" id="ARBA00022737"/>
    </source>
</evidence>
<feature type="compositionally biased region" description="Acidic residues" evidence="8">
    <location>
        <begin position="676"/>
        <end position="688"/>
    </location>
</feature>
<reference evidence="10 11" key="1">
    <citation type="submission" date="2019-02" db="EMBL/GenBank/DDBJ databases">
        <title>Genome sequencing of the rare red list fungi Phellinidium pouzarii.</title>
        <authorList>
            <person name="Buettner E."/>
            <person name="Kellner H."/>
        </authorList>
    </citation>
    <scope>NUCLEOTIDE SEQUENCE [LARGE SCALE GENOMIC DNA]</scope>
    <source>
        <strain evidence="10 11">DSM 108285</strain>
    </source>
</reference>
<dbReference type="EMBL" id="SGPK01000002">
    <property type="protein sequence ID" value="THH12226.1"/>
    <property type="molecule type" value="Genomic_DNA"/>
</dbReference>
<dbReference type="Pfam" id="PF12796">
    <property type="entry name" value="Ank_2"/>
    <property type="match status" value="1"/>
</dbReference>
<feature type="repeat" description="ANK" evidence="6">
    <location>
        <begin position="273"/>
        <end position="306"/>
    </location>
</feature>
<dbReference type="InterPro" id="IPR036770">
    <property type="entry name" value="Ankyrin_rpt-contain_sf"/>
</dbReference>
<feature type="compositionally biased region" description="Polar residues" evidence="8">
    <location>
        <begin position="1"/>
        <end position="25"/>
    </location>
</feature>
<dbReference type="SMART" id="SM00248">
    <property type="entry name" value="ANK"/>
    <property type="match status" value="4"/>
</dbReference>
<organism evidence="10 11">
    <name type="scientific">Phellinidium pouzarii</name>
    <dbReference type="NCBI Taxonomy" id="167371"/>
    <lineage>
        <taxon>Eukaryota</taxon>
        <taxon>Fungi</taxon>
        <taxon>Dikarya</taxon>
        <taxon>Basidiomycota</taxon>
        <taxon>Agaricomycotina</taxon>
        <taxon>Agaricomycetes</taxon>
        <taxon>Hymenochaetales</taxon>
        <taxon>Hymenochaetaceae</taxon>
        <taxon>Phellinidium</taxon>
    </lineage>
</organism>
<dbReference type="PANTHER" id="PTHR24180:SF45">
    <property type="entry name" value="POLY [ADP-RIBOSE] POLYMERASE TANKYRASE"/>
    <property type="match status" value="1"/>
</dbReference>
<feature type="compositionally biased region" description="Acidic residues" evidence="8">
    <location>
        <begin position="46"/>
        <end position="67"/>
    </location>
</feature>
<dbReference type="Proteomes" id="UP000308199">
    <property type="component" value="Unassembled WGS sequence"/>
</dbReference>
<evidence type="ECO:0000313" key="11">
    <source>
        <dbReference type="Proteomes" id="UP000308199"/>
    </source>
</evidence>
<feature type="region of interest" description="Disordered" evidence="8">
    <location>
        <begin position="673"/>
        <end position="721"/>
    </location>
</feature>
<comment type="caution">
    <text evidence="10">The sequence shown here is derived from an EMBL/GenBank/DDBJ whole genome shotgun (WGS) entry which is preliminary data.</text>
</comment>